<gene>
    <name evidence="1" type="ORF">DKX38_015016</name>
</gene>
<sequence length="102" mass="11412">MVFMLASGRTQDDQASPPEITLFWAGSEFWLLRRGLGMIRGETLGLVRFADMTNHEFLQHYGLMEAQRNDENALMKAAANQPVSIAMDAGGKDLQLYSEANF</sequence>
<name>A0A5N5L424_9ROSI</name>
<organism evidence="1 2">
    <name type="scientific">Salix brachista</name>
    <dbReference type="NCBI Taxonomy" id="2182728"/>
    <lineage>
        <taxon>Eukaryota</taxon>
        <taxon>Viridiplantae</taxon>
        <taxon>Streptophyta</taxon>
        <taxon>Embryophyta</taxon>
        <taxon>Tracheophyta</taxon>
        <taxon>Spermatophyta</taxon>
        <taxon>Magnoliopsida</taxon>
        <taxon>eudicotyledons</taxon>
        <taxon>Gunneridae</taxon>
        <taxon>Pentapetalae</taxon>
        <taxon>rosids</taxon>
        <taxon>fabids</taxon>
        <taxon>Malpighiales</taxon>
        <taxon>Salicaceae</taxon>
        <taxon>Saliceae</taxon>
        <taxon>Salix</taxon>
    </lineage>
</organism>
<dbReference type="EMBL" id="VDCV01000010">
    <property type="protein sequence ID" value="KAB5537483.1"/>
    <property type="molecule type" value="Genomic_DNA"/>
</dbReference>
<dbReference type="Proteomes" id="UP000326939">
    <property type="component" value="Chromosome 10"/>
</dbReference>
<dbReference type="AlphaFoldDB" id="A0A5N5L424"/>
<reference evidence="2" key="1">
    <citation type="journal article" date="2019" name="Gigascience">
        <title>De novo genome assembly of the endangered Acer yangbiense, a plant species with extremely small populations endemic to Yunnan Province, China.</title>
        <authorList>
            <person name="Yang J."/>
            <person name="Wariss H.M."/>
            <person name="Tao L."/>
            <person name="Zhang R."/>
            <person name="Yun Q."/>
            <person name="Hollingsworth P."/>
            <person name="Dao Z."/>
            <person name="Luo G."/>
            <person name="Guo H."/>
            <person name="Ma Y."/>
            <person name="Sun W."/>
        </authorList>
    </citation>
    <scope>NUCLEOTIDE SEQUENCE [LARGE SCALE GENOMIC DNA]</scope>
    <source>
        <strain evidence="2">cv. br00</strain>
    </source>
</reference>
<proteinExistence type="predicted"/>
<evidence type="ECO:0000313" key="2">
    <source>
        <dbReference type="Proteomes" id="UP000326939"/>
    </source>
</evidence>
<evidence type="ECO:0000313" key="1">
    <source>
        <dbReference type="EMBL" id="KAB5537483.1"/>
    </source>
</evidence>
<keyword evidence="2" id="KW-1185">Reference proteome</keyword>
<comment type="caution">
    <text evidence="1">The sequence shown here is derived from an EMBL/GenBank/DDBJ whole genome shotgun (WGS) entry which is preliminary data.</text>
</comment>
<protein>
    <submittedName>
        <fullName evidence="1">Uncharacterized protein</fullName>
    </submittedName>
</protein>
<accession>A0A5N5L424</accession>